<dbReference type="Pfam" id="PF13424">
    <property type="entry name" value="TPR_12"/>
    <property type="match status" value="1"/>
</dbReference>
<dbReference type="EC" id="2.7.13.3" evidence="2"/>
<dbReference type="CDD" id="cd00082">
    <property type="entry name" value="HisKA"/>
    <property type="match status" value="1"/>
</dbReference>
<dbReference type="SUPFAM" id="SSF55874">
    <property type="entry name" value="ATPase domain of HSP90 chaperone/DNA topoisomerase II/histidine kinase"/>
    <property type="match status" value="1"/>
</dbReference>
<gene>
    <name evidence="9" type="ordered locus">Bache_3270</name>
</gene>
<dbReference type="eggNOG" id="COG2205">
    <property type="taxonomic scope" value="Bacteria"/>
</dbReference>
<evidence type="ECO:0000256" key="2">
    <source>
        <dbReference type="ARBA" id="ARBA00012438"/>
    </source>
</evidence>
<protein>
    <recommendedName>
        <fullName evidence="2">histidine kinase</fullName>
        <ecNumber evidence="2">2.7.13.3</ecNumber>
    </recommendedName>
</protein>
<evidence type="ECO:0000256" key="5">
    <source>
        <dbReference type="ARBA" id="ARBA00022777"/>
    </source>
</evidence>
<feature type="domain" description="Histidine kinase" evidence="8">
    <location>
        <begin position="444"/>
        <end position="652"/>
    </location>
</feature>
<dbReference type="PANTHER" id="PTHR43711:SF1">
    <property type="entry name" value="HISTIDINE KINASE 1"/>
    <property type="match status" value="1"/>
</dbReference>
<reference evidence="9 10" key="2">
    <citation type="journal article" date="2011" name="Stand. Genomic Sci.">
        <title>Complete genome sequence of Bacteroides helcogenes type strain (P 36-108).</title>
        <authorList>
            <person name="Pati A."/>
            <person name="Gronow S."/>
            <person name="Zeytun A."/>
            <person name="Lapidus A."/>
            <person name="Nolan M."/>
            <person name="Hammon N."/>
            <person name="Deshpande S."/>
            <person name="Cheng J.F."/>
            <person name="Tapia R."/>
            <person name="Han C."/>
            <person name="Goodwin L."/>
            <person name="Pitluck S."/>
            <person name="Liolios K."/>
            <person name="Pagani I."/>
            <person name="Ivanova N."/>
            <person name="Mavromatis K."/>
            <person name="Chen A."/>
            <person name="Palaniappan K."/>
            <person name="Land M."/>
            <person name="Hauser L."/>
            <person name="Chang Y.J."/>
            <person name="Jeffries C.D."/>
            <person name="Detter J.C."/>
            <person name="Brambilla E."/>
            <person name="Rohde M."/>
            <person name="Goker M."/>
            <person name="Woyke T."/>
            <person name="Bristow J."/>
            <person name="Eisen J.A."/>
            <person name="Markowitz V."/>
            <person name="Hugenholtz P."/>
            <person name="Kyrpides N.C."/>
            <person name="Klenk H.P."/>
            <person name="Lucas S."/>
        </authorList>
    </citation>
    <scope>NUCLEOTIDE SEQUENCE [LARGE SCALE GENOMIC DNA]</scope>
    <source>
        <strain evidence="10">ATCC 35417 / DSM 20613 / JCM 6297 / CCUG 15421 / P 36-108</strain>
    </source>
</reference>
<dbReference type="SMART" id="SM00387">
    <property type="entry name" value="HATPase_c"/>
    <property type="match status" value="1"/>
</dbReference>
<dbReference type="Pfam" id="PF02518">
    <property type="entry name" value="HATPase_c"/>
    <property type="match status" value="1"/>
</dbReference>
<dbReference type="InterPro" id="IPR003594">
    <property type="entry name" value="HATPase_dom"/>
</dbReference>
<evidence type="ECO:0000256" key="1">
    <source>
        <dbReference type="ARBA" id="ARBA00000085"/>
    </source>
</evidence>
<dbReference type="InterPro" id="IPR019734">
    <property type="entry name" value="TPR_rpt"/>
</dbReference>
<dbReference type="InterPro" id="IPR011990">
    <property type="entry name" value="TPR-like_helical_dom_sf"/>
</dbReference>
<dbReference type="SUPFAM" id="SSF48452">
    <property type="entry name" value="TPR-like"/>
    <property type="match status" value="2"/>
</dbReference>
<dbReference type="Gene3D" id="1.25.40.10">
    <property type="entry name" value="Tetratricopeptide repeat domain"/>
    <property type="match status" value="2"/>
</dbReference>
<dbReference type="EMBL" id="CP002352">
    <property type="protein sequence ID" value="ADV45193.1"/>
    <property type="molecule type" value="Genomic_DNA"/>
</dbReference>
<dbReference type="PROSITE" id="PS51257">
    <property type="entry name" value="PROKAR_LIPOPROTEIN"/>
    <property type="match status" value="1"/>
</dbReference>
<dbReference type="InterPro" id="IPR004358">
    <property type="entry name" value="Sig_transdc_His_kin-like_C"/>
</dbReference>
<organism evidence="9 10">
    <name type="scientific">Bacteroides helcogenes (strain ATCC 35417 / DSM 20613 / JCM 6297 / CCUG 15421 / P 36-108)</name>
    <dbReference type="NCBI Taxonomy" id="693979"/>
    <lineage>
        <taxon>Bacteria</taxon>
        <taxon>Pseudomonadati</taxon>
        <taxon>Bacteroidota</taxon>
        <taxon>Bacteroidia</taxon>
        <taxon>Bacteroidales</taxon>
        <taxon>Bacteroidaceae</taxon>
        <taxon>Bacteroides</taxon>
    </lineage>
</organism>
<dbReference type="Pfam" id="PF00512">
    <property type="entry name" value="HisKA"/>
    <property type="match status" value="1"/>
</dbReference>
<dbReference type="Proteomes" id="UP000008630">
    <property type="component" value="Chromosome"/>
</dbReference>
<evidence type="ECO:0000256" key="4">
    <source>
        <dbReference type="ARBA" id="ARBA00022679"/>
    </source>
</evidence>
<dbReference type="SMART" id="SM00028">
    <property type="entry name" value="TPR"/>
    <property type="match status" value="6"/>
</dbReference>
<keyword evidence="4" id="KW-0808">Transferase</keyword>
<keyword evidence="7" id="KW-0812">Transmembrane</keyword>
<evidence type="ECO:0000256" key="7">
    <source>
        <dbReference type="SAM" id="Phobius"/>
    </source>
</evidence>
<proteinExistence type="predicted"/>
<sequence>MKQRATIVFISFLSLLLSGCRSETSHSTVHAQQFPTDSTIFSCHNIEKLKQKEDSFISIGDRHNELLAKFTLGKRLRETSKFEEAINYHQAALTLAEELRDTMEIINTLNQIGTNFRRIGNLEEASSYLYKGLSYYKQYSRKNNKQTQKSMISILNGIGNVQKELNNPEAALTLFFRALQEEEKTGNTLGKAINYANIGSTYEIMGKNDSARVFYQHSMAANREINSKVGIGLCHIAFGNMYGKEGKKEDALREYKNAYEILLSANDHWHWLISATSIVRIYLEKNDLQAADKYLNECVAEIRQMKSLRGLREVYELKSQYNEQKGLYAEALKNYKQAMLYDDSLKSEKSLNHIHNQLIKFERETSKREADIIRSEKESQRKSYLIVILCLIIGAALIIVFVLQIHLRLRRRGILELKKKNEELSAMNHRAEKAEQIKNTFIRNISHEIRTPLNAISGFSQVIASDPELNMEERQGFSELIIKNTDLLTKLVNDILELGNMGTSKIQIHKAEVSAQEIIKELSRQMITHVPQGVRLKLSFPQQEIKVLTDKLRLKQILQNLISNACKNTNEGSISLSVQKTASCVMFTVTDTGCGIPSEKADSIFGEFEKLDNYKQGAGIGLSICRMIAEALDARIYLDKQYTNGARFVVEI</sequence>
<evidence type="ECO:0000313" key="10">
    <source>
        <dbReference type="Proteomes" id="UP000008630"/>
    </source>
</evidence>
<dbReference type="InterPro" id="IPR050736">
    <property type="entry name" value="Sensor_HK_Regulatory"/>
</dbReference>
<dbReference type="PRINTS" id="PR00344">
    <property type="entry name" value="BCTRLSENSOR"/>
</dbReference>
<dbReference type="eggNOG" id="COG0457">
    <property type="taxonomic scope" value="Bacteria"/>
</dbReference>
<dbReference type="Pfam" id="PF13181">
    <property type="entry name" value="TPR_8"/>
    <property type="match status" value="1"/>
</dbReference>
<dbReference type="SUPFAM" id="SSF47384">
    <property type="entry name" value="Homodimeric domain of signal transducing histidine kinase"/>
    <property type="match status" value="1"/>
</dbReference>
<dbReference type="SMART" id="SM00388">
    <property type="entry name" value="HisKA"/>
    <property type="match status" value="1"/>
</dbReference>
<dbReference type="OrthoDB" id="1116352at2"/>
<reference key="1">
    <citation type="submission" date="2010-11" db="EMBL/GenBank/DDBJ databases">
        <title>The complete genome of Bacteroides helcogenes P 36-108.</title>
        <authorList>
            <consortium name="US DOE Joint Genome Institute (JGI-PGF)"/>
            <person name="Lucas S."/>
            <person name="Copeland A."/>
            <person name="Lapidus A."/>
            <person name="Bruce D."/>
            <person name="Goodwin L."/>
            <person name="Pitluck S."/>
            <person name="Kyrpides N."/>
            <person name="Mavromatis K."/>
            <person name="Ivanova N."/>
            <person name="Zeytun A."/>
            <person name="Brettin T."/>
            <person name="Detter J.C."/>
            <person name="Tapia R."/>
            <person name="Han C."/>
            <person name="Land M."/>
            <person name="Hauser L."/>
            <person name="Markowitz V."/>
            <person name="Cheng J.-F."/>
            <person name="Hugenholtz P."/>
            <person name="Woyke T."/>
            <person name="Wu D."/>
            <person name="Gronow S."/>
            <person name="Wellnitz S."/>
            <person name="Brambilla E."/>
            <person name="Klenk H.-P."/>
            <person name="Eisen J.A."/>
        </authorList>
    </citation>
    <scope>NUCLEOTIDE SEQUENCE</scope>
    <source>
        <strain>P 36-108</strain>
    </source>
</reference>
<evidence type="ECO:0000256" key="3">
    <source>
        <dbReference type="ARBA" id="ARBA00022553"/>
    </source>
</evidence>
<dbReference type="GO" id="GO:0000155">
    <property type="term" value="F:phosphorelay sensor kinase activity"/>
    <property type="evidence" value="ECO:0007669"/>
    <property type="project" value="InterPro"/>
</dbReference>
<dbReference type="Gene3D" id="3.30.565.10">
    <property type="entry name" value="Histidine kinase-like ATPase, C-terminal domain"/>
    <property type="match status" value="1"/>
</dbReference>
<keyword evidence="10" id="KW-1185">Reference proteome</keyword>
<keyword evidence="5 9" id="KW-0418">Kinase</keyword>
<dbReference type="PANTHER" id="PTHR43711">
    <property type="entry name" value="TWO-COMPONENT HISTIDINE KINASE"/>
    <property type="match status" value="1"/>
</dbReference>
<dbReference type="PATRIC" id="fig|693979.3.peg.3434"/>
<dbReference type="InterPro" id="IPR003661">
    <property type="entry name" value="HisK_dim/P_dom"/>
</dbReference>
<dbReference type="PROSITE" id="PS50109">
    <property type="entry name" value="HIS_KIN"/>
    <property type="match status" value="1"/>
</dbReference>
<evidence type="ECO:0000259" key="8">
    <source>
        <dbReference type="PROSITE" id="PS50109"/>
    </source>
</evidence>
<keyword evidence="7" id="KW-1133">Transmembrane helix</keyword>
<evidence type="ECO:0000313" key="9">
    <source>
        <dbReference type="EMBL" id="ADV45193.1"/>
    </source>
</evidence>
<dbReference type="KEGG" id="bhl:Bache_3270"/>
<name>E6SSE2_BACT6</name>
<accession>E6SSE2</accession>
<evidence type="ECO:0000256" key="6">
    <source>
        <dbReference type="ARBA" id="ARBA00023012"/>
    </source>
</evidence>
<dbReference type="InterPro" id="IPR036890">
    <property type="entry name" value="HATPase_C_sf"/>
</dbReference>
<keyword evidence="6" id="KW-0902">Two-component regulatory system</keyword>
<dbReference type="STRING" id="693979.Bache_3270"/>
<dbReference type="HOGENOM" id="CLU_013213_1_0_10"/>
<comment type="catalytic activity">
    <reaction evidence="1">
        <text>ATP + protein L-histidine = ADP + protein N-phospho-L-histidine.</text>
        <dbReference type="EC" id="2.7.13.3"/>
    </reaction>
</comment>
<keyword evidence="7" id="KW-0472">Membrane</keyword>
<keyword evidence="3" id="KW-0597">Phosphoprotein</keyword>
<dbReference type="RefSeq" id="WP_013548780.1">
    <property type="nucleotide sequence ID" value="NC_014933.1"/>
</dbReference>
<dbReference type="InterPro" id="IPR036097">
    <property type="entry name" value="HisK_dim/P_sf"/>
</dbReference>
<dbReference type="Gene3D" id="1.10.287.130">
    <property type="match status" value="1"/>
</dbReference>
<dbReference type="AlphaFoldDB" id="E6SSE2"/>
<dbReference type="InterPro" id="IPR005467">
    <property type="entry name" value="His_kinase_dom"/>
</dbReference>
<feature type="transmembrane region" description="Helical" evidence="7">
    <location>
        <begin position="384"/>
        <end position="403"/>
    </location>
</feature>